<evidence type="ECO:0000256" key="2">
    <source>
        <dbReference type="ARBA" id="ARBA00012438"/>
    </source>
</evidence>
<feature type="region of interest" description="Disordered" evidence="8">
    <location>
        <begin position="429"/>
        <end position="454"/>
    </location>
</feature>
<dbReference type="Gene3D" id="3.30.450.20">
    <property type="entry name" value="PAS domain"/>
    <property type="match status" value="1"/>
</dbReference>
<dbReference type="PRINTS" id="PR00344">
    <property type="entry name" value="BCTRLSENSOR"/>
</dbReference>
<dbReference type="InterPro" id="IPR005467">
    <property type="entry name" value="His_kinase_dom"/>
</dbReference>
<dbReference type="Gene3D" id="3.30.565.10">
    <property type="entry name" value="Histidine kinase-like ATPase, C-terminal domain"/>
    <property type="match status" value="1"/>
</dbReference>
<dbReference type="Gene3D" id="3.40.50.2300">
    <property type="match status" value="1"/>
</dbReference>
<dbReference type="InterPro" id="IPR000014">
    <property type="entry name" value="PAS"/>
</dbReference>
<dbReference type="InterPro" id="IPR000700">
    <property type="entry name" value="PAS-assoc_C"/>
</dbReference>
<dbReference type="PATRIC" id="fig|1206767.3.peg.1164"/>
<evidence type="ECO:0000259" key="9">
    <source>
        <dbReference type="PROSITE" id="PS50109"/>
    </source>
</evidence>
<feature type="domain" description="Response regulatory" evidence="10">
    <location>
        <begin position="459"/>
        <end position="578"/>
    </location>
</feature>
<dbReference type="EMBL" id="ALAO01000095">
    <property type="protein sequence ID" value="EKO40087.1"/>
    <property type="molecule type" value="Genomic_DNA"/>
</dbReference>
<dbReference type="Pfam" id="PF00072">
    <property type="entry name" value="Response_reg"/>
    <property type="match status" value="1"/>
</dbReference>
<evidence type="ECO:0000259" key="10">
    <source>
        <dbReference type="PROSITE" id="PS50110"/>
    </source>
</evidence>
<evidence type="ECO:0000256" key="4">
    <source>
        <dbReference type="ARBA" id="ARBA00022679"/>
    </source>
</evidence>
<keyword evidence="3 7" id="KW-0597">Phosphoprotein</keyword>
<dbReference type="Pfam" id="PF02518">
    <property type="entry name" value="HATPase_c"/>
    <property type="match status" value="1"/>
</dbReference>
<dbReference type="EC" id="2.7.13.3" evidence="2"/>
<dbReference type="FunFam" id="1.10.287.130:FF:000001">
    <property type="entry name" value="Two-component sensor histidine kinase"/>
    <property type="match status" value="1"/>
</dbReference>
<dbReference type="AlphaFoldDB" id="K6FNH1"/>
<dbReference type="CDD" id="cd17546">
    <property type="entry name" value="REC_hyHK_CKI1_RcsC-like"/>
    <property type="match status" value="1"/>
</dbReference>
<evidence type="ECO:0000313" key="12">
    <source>
        <dbReference type="EMBL" id="EKO40087.1"/>
    </source>
</evidence>
<feature type="modified residue" description="4-aspartylphosphate" evidence="7">
    <location>
        <position position="508"/>
    </location>
</feature>
<dbReference type="SMART" id="SM00388">
    <property type="entry name" value="HisKA"/>
    <property type="match status" value="1"/>
</dbReference>
<dbReference type="InterPro" id="IPR035965">
    <property type="entry name" value="PAS-like_dom_sf"/>
</dbReference>
<sequence length="580" mass="62969">MAGNEARPPDEATRGQQEGGSPLERSRAYQPPSRSPDDSGGPAVSAGEPRPTLAQALREMETIFENALVGMVLARDNRFVKINARGAELLGCPAEALIGRTAEALFGAPEAYQAFLRQAYDDMGRHGAHTGEHQFLRPDGTRLILRTAARQISPGNAAEGIIWAFDDITDQKRLAEELLASKRAAEAASRAKTQFLANISHELRTPLNGILGIAQLLLDKGGDEETREYLSVIRQSAATLTNIVGELLDLSNVEAGRLRLAPREFELAAELTPLLRNFMAQSLPRSFEFSYFFDPALPERIIGDANRIKQILINLVGNAFKYTRRGHVTVRVAPAGETGPAAEGFAVPEGRARLRLVVEDSGIGIEPGRERSLFEPFGIGEDYLTKKYSGAGLGLAIARKLARMMGGDVTFVSEPGRGSTFTATLDCGLPRPTQKPHRTRTPRRDVESEKTAETGGGLRILLAEDEPVNRIFTVRALQKLGHAVDAAADGREALTMLERGAYDLVLMDIQMPRLNGLEATRRIRSGQVEGVSPAMPVVALTAYAMEGDRQKGLEAGMNEYVTKPFEPAELVAAMERALAK</sequence>
<dbReference type="Pfam" id="PF13426">
    <property type="entry name" value="PAS_9"/>
    <property type="match status" value="1"/>
</dbReference>
<comment type="caution">
    <text evidence="12">The sequence shown here is derived from an EMBL/GenBank/DDBJ whole genome shotgun (WGS) entry which is preliminary data.</text>
</comment>
<dbReference type="SUPFAM" id="SSF47384">
    <property type="entry name" value="Homodimeric domain of signal transducing histidine kinase"/>
    <property type="match status" value="1"/>
</dbReference>
<evidence type="ECO:0000256" key="6">
    <source>
        <dbReference type="ARBA" id="ARBA00023012"/>
    </source>
</evidence>
<dbReference type="Proteomes" id="UP000006272">
    <property type="component" value="Unassembled WGS sequence"/>
</dbReference>
<dbReference type="CDD" id="cd00130">
    <property type="entry name" value="PAS"/>
    <property type="match status" value="1"/>
</dbReference>
<dbReference type="Pfam" id="PF00512">
    <property type="entry name" value="HisKA"/>
    <property type="match status" value="1"/>
</dbReference>
<dbReference type="Gene3D" id="1.10.287.130">
    <property type="match status" value="1"/>
</dbReference>
<dbReference type="InterPro" id="IPR011006">
    <property type="entry name" value="CheY-like_superfamily"/>
</dbReference>
<dbReference type="InterPro" id="IPR004358">
    <property type="entry name" value="Sig_transdc_His_kin-like_C"/>
</dbReference>
<feature type="domain" description="Histidine kinase" evidence="9">
    <location>
        <begin position="198"/>
        <end position="429"/>
    </location>
</feature>
<dbReference type="SUPFAM" id="SSF55874">
    <property type="entry name" value="ATPase domain of HSP90 chaperone/DNA topoisomerase II/histidine kinase"/>
    <property type="match status" value="1"/>
</dbReference>
<dbReference type="InterPro" id="IPR036890">
    <property type="entry name" value="HATPase_C_sf"/>
</dbReference>
<dbReference type="InterPro" id="IPR003594">
    <property type="entry name" value="HATPase_dom"/>
</dbReference>
<dbReference type="PROSITE" id="PS50110">
    <property type="entry name" value="RESPONSE_REGULATORY"/>
    <property type="match status" value="1"/>
</dbReference>
<feature type="domain" description="PAC" evidence="11">
    <location>
        <begin position="129"/>
        <end position="180"/>
    </location>
</feature>
<dbReference type="PANTHER" id="PTHR45339:SF3">
    <property type="entry name" value="HISTIDINE KINASE"/>
    <property type="match status" value="1"/>
</dbReference>
<dbReference type="NCBIfam" id="TIGR00229">
    <property type="entry name" value="sensory_box"/>
    <property type="match status" value="1"/>
</dbReference>
<evidence type="ECO:0000313" key="13">
    <source>
        <dbReference type="Proteomes" id="UP000006272"/>
    </source>
</evidence>
<evidence type="ECO:0000256" key="5">
    <source>
        <dbReference type="ARBA" id="ARBA00022777"/>
    </source>
</evidence>
<evidence type="ECO:0000256" key="7">
    <source>
        <dbReference type="PROSITE-ProRule" id="PRU00169"/>
    </source>
</evidence>
<evidence type="ECO:0000256" key="1">
    <source>
        <dbReference type="ARBA" id="ARBA00000085"/>
    </source>
</evidence>
<dbReference type="InterPro" id="IPR001789">
    <property type="entry name" value="Sig_transdc_resp-reg_receiver"/>
</dbReference>
<name>K6FNH1_9BACT</name>
<reference evidence="12 13" key="1">
    <citation type="submission" date="2012-07" db="EMBL/GenBank/DDBJ databases">
        <title>Draft genome sequence of Desulfovibrio magneticus str. Maddingley MBC34 obtained from a metagenomic sequence of a methanogenic enrichment isolated from coal-seam formation water in Victoria, Australia.</title>
        <authorList>
            <person name="Greenfield P."/>
            <person name="Hendry P."/>
            <person name="Li D."/>
            <person name="Rosewarne C.P."/>
            <person name="Tran-Dinh N."/>
            <person name="Elbourne L.D.H."/>
            <person name="Paulsen I.T."/>
            <person name="Midgley D.J."/>
        </authorList>
    </citation>
    <scope>NUCLEOTIDE SEQUENCE [LARGE SCALE GENOMIC DNA]</scope>
    <source>
        <strain evidence="13">Maddingley MBC34</strain>
    </source>
</reference>
<keyword evidence="5" id="KW-0418">Kinase</keyword>
<keyword evidence="6" id="KW-0902">Two-component regulatory system</keyword>
<comment type="catalytic activity">
    <reaction evidence="1">
        <text>ATP + protein L-histidine = ADP + protein N-phospho-L-histidine.</text>
        <dbReference type="EC" id="2.7.13.3"/>
    </reaction>
</comment>
<dbReference type="InterPro" id="IPR036097">
    <property type="entry name" value="HisK_dim/P_sf"/>
</dbReference>
<dbReference type="CDD" id="cd00082">
    <property type="entry name" value="HisKA"/>
    <property type="match status" value="1"/>
</dbReference>
<proteinExistence type="predicted"/>
<dbReference type="GO" id="GO:0000155">
    <property type="term" value="F:phosphorelay sensor kinase activity"/>
    <property type="evidence" value="ECO:0007669"/>
    <property type="project" value="InterPro"/>
</dbReference>
<dbReference type="SUPFAM" id="SSF55785">
    <property type="entry name" value="PYP-like sensor domain (PAS domain)"/>
    <property type="match status" value="1"/>
</dbReference>
<dbReference type="InterPro" id="IPR003661">
    <property type="entry name" value="HisK_dim/P_dom"/>
</dbReference>
<feature type="compositionally biased region" description="Basic and acidic residues" evidence="8">
    <location>
        <begin position="442"/>
        <end position="452"/>
    </location>
</feature>
<protein>
    <recommendedName>
        <fullName evidence="2">histidine kinase</fullName>
        <ecNumber evidence="2">2.7.13.3</ecNumber>
    </recommendedName>
</protein>
<dbReference type="CDD" id="cd16922">
    <property type="entry name" value="HATPase_EvgS-ArcB-TorS-like"/>
    <property type="match status" value="1"/>
</dbReference>
<gene>
    <name evidence="12" type="ORF">B193_1196</name>
</gene>
<keyword evidence="4" id="KW-0808">Transferase</keyword>
<dbReference type="PANTHER" id="PTHR45339">
    <property type="entry name" value="HYBRID SIGNAL TRANSDUCTION HISTIDINE KINASE J"/>
    <property type="match status" value="1"/>
</dbReference>
<dbReference type="PROSITE" id="PS50113">
    <property type="entry name" value="PAC"/>
    <property type="match status" value="1"/>
</dbReference>
<feature type="region of interest" description="Disordered" evidence="8">
    <location>
        <begin position="1"/>
        <end position="49"/>
    </location>
</feature>
<accession>K6FNH1</accession>
<evidence type="ECO:0000256" key="8">
    <source>
        <dbReference type="SAM" id="MobiDB-lite"/>
    </source>
</evidence>
<organism evidence="12 13">
    <name type="scientific">Solidesulfovibrio magneticus str. Maddingley MBC34</name>
    <dbReference type="NCBI Taxonomy" id="1206767"/>
    <lineage>
        <taxon>Bacteria</taxon>
        <taxon>Pseudomonadati</taxon>
        <taxon>Thermodesulfobacteriota</taxon>
        <taxon>Desulfovibrionia</taxon>
        <taxon>Desulfovibrionales</taxon>
        <taxon>Desulfovibrionaceae</taxon>
        <taxon>Solidesulfovibrio</taxon>
    </lineage>
</organism>
<dbReference type="PROSITE" id="PS50109">
    <property type="entry name" value="HIS_KIN"/>
    <property type="match status" value="1"/>
</dbReference>
<evidence type="ECO:0000259" key="11">
    <source>
        <dbReference type="PROSITE" id="PS50113"/>
    </source>
</evidence>
<evidence type="ECO:0000256" key="3">
    <source>
        <dbReference type="ARBA" id="ARBA00022553"/>
    </source>
</evidence>
<dbReference type="SMART" id="SM00448">
    <property type="entry name" value="REC"/>
    <property type="match status" value="1"/>
</dbReference>
<dbReference type="SMART" id="SM00387">
    <property type="entry name" value="HATPase_c"/>
    <property type="match status" value="1"/>
</dbReference>
<dbReference type="SUPFAM" id="SSF52172">
    <property type="entry name" value="CheY-like"/>
    <property type="match status" value="1"/>
</dbReference>